<feature type="active site" evidence="5">
    <location>
        <position position="156"/>
    </location>
</feature>
<reference evidence="7 8" key="1">
    <citation type="journal article" date="2012" name="J. Bacteriol.">
        <title>Genome Sequence of Oceanibaculum indicum Type Strain P24.</title>
        <authorList>
            <person name="Lai Q."/>
            <person name="Shao Z."/>
        </authorList>
    </citation>
    <scope>NUCLEOTIDE SEQUENCE [LARGE SCALE GENOMIC DNA]</scope>
    <source>
        <strain evidence="7 8">P24</strain>
    </source>
</reference>
<evidence type="ECO:0000256" key="3">
    <source>
        <dbReference type="ARBA" id="ARBA00039140"/>
    </source>
</evidence>
<dbReference type="eggNOG" id="COG2201">
    <property type="taxonomic scope" value="Bacteria"/>
</dbReference>
<dbReference type="Proteomes" id="UP000006746">
    <property type="component" value="Unassembled WGS sequence"/>
</dbReference>
<organism evidence="7 8">
    <name type="scientific">Oceanibaculum indicum P24</name>
    <dbReference type="NCBI Taxonomy" id="1207063"/>
    <lineage>
        <taxon>Bacteria</taxon>
        <taxon>Pseudomonadati</taxon>
        <taxon>Pseudomonadota</taxon>
        <taxon>Alphaproteobacteria</taxon>
        <taxon>Rhodospirillales</taxon>
        <taxon>Oceanibaculaceae</taxon>
        <taxon>Oceanibaculum</taxon>
    </lineage>
</organism>
<keyword evidence="7" id="KW-0489">Methyltransferase</keyword>
<dbReference type="InterPro" id="IPR035909">
    <property type="entry name" value="CheB_C"/>
</dbReference>
<dbReference type="GO" id="GO:0008984">
    <property type="term" value="F:protein-glutamate methylesterase activity"/>
    <property type="evidence" value="ECO:0007669"/>
    <property type="project" value="UniProtKB-EC"/>
</dbReference>
<keyword evidence="2 5" id="KW-0378">Hydrolase</keyword>
<dbReference type="PROSITE" id="PS50122">
    <property type="entry name" value="CHEB"/>
    <property type="match status" value="1"/>
</dbReference>
<dbReference type="RefSeq" id="WP_008945673.1">
    <property type="nucleotide sequence ID" value="NZ_AMRL01000025.1"/>
</dbReference>
<feature type="active site" evidence="5">
    <location>
        <position position="60"/>
    </location>
</feature>
<dbReference type="GO" id="GO:0032259">
    <property type="term" value="P:methylation"/>
    <property type="evidence" value="ECO:0007669"/>
    <property type="project" value="UniProtKB-KW"/>
</dbReference>
<evidence type="ECO:0000256" key="1">
    <source>
        <dbReference type="ARBA" id="ARBA00022490"/>
    </source>
</evidence>
<keyword evidence="1" id="KW-0963">Cytoplasm</keyword>
<name>K2JZ14_9PROT</name>
<comment type="caution">
    <text evidence="7">The sequence shown here is derived from an EMBL/GenBank/DDBJ whole genome shotgun (WGS) entry which is preliminary data.</text>
</comment>
<evidence type="ECO:0000259" key="6">
    <source>
        <dbReference type="PROSITE" id="PS50122"/>
    </source>
</evidence>
<dbReference type="SUPFAM" id="SSF52738">
    <property type="entry name" value="Methylesterase CheB, C-terminal domain"/>
    <property type="match status" value="1"/>
</dbReference>
<evidence type="ECO:0000256" key="2">
    <source>
        <dbReference type="ARBA" id="ARBA00022801"/>
    </source>
</evidence>
<dbReference type="EC" id="3.1.1.61" evidence="3"/>
<keyword evidence="5" id="KW-0145">Chemotaxis</keyword>
<dbReference type="STRING" id="1207063.P24_15349"/>
<proteinExistence type="predicted"/>
<evidence type="ECO:0000313" key="8">
    <source>
        <dbReference type="Proteomes" id="UP000006746"/>
    </source>
</evidence>
<dbReference type="PATRIC" id="fig|1207063.3.peg.3097"/>
<dbReference type="GO" id="GO:0000156">
    <property type="term" value="F:phosphorelay response regulator activity"/>
    <property type="evidence" value="ECO:0007669"/>
    <property type="project" value="InterPro"/>
</dbReference>
<feature type="active site" evidence="5">
    <location>
        <position position="33"/>
    </location>
</feature>
<accession>K2JZ14</accession>
<evidence type="ECO:0000313" key="7">
    <source>
        <dbReference type="EMBL" id="EKE70520.1"/>
    </source>
</evidence>
<protein>
    <recommendedName>
        <fullName evidence="3">protein-glutamate methylesterase</fullName>
        <ecNumber evidence="3">3.1.1.61</ecNumber>
    </recommendedName>
</protein>
<comment type="catalytic activity">
    <reaction evidence="4">
        <text>[protein]-L-glutamate 5-O-methyl ester + H2O = L-glutamyl-[protein] + methanol + H(+)</text>
        <dbReference type="Rhea" id="RHEA:23236"/>
        <dbReference type="Rhea" id="RHEA-COMP:10208"/>
        <dbReference type="Rhea" id="RHEA-COMP:10311"/>
        <dbReference type="ChEBI" id="CHEBI:15377"/>
        <dbReference type="ChEBI" id="CHEBI:15378"/>
        <dbReference type="ChEBI" id="CHEBI:17790"/>
        <dbReference type="ChEBI" id="CHEBI:29973"/>
        <dbReference type="ChEBI" id="CHEBI:82795"/>
        <dbReference type="EC" id="3.1.1.61"/>
    </reaction>
</comment>
<keyword evidence="7" id="KW-0808">Transferase</keyword>
<dbReference type="CDD" id="cd16432">
    <property type="entry name" value="CheB_Rec"/>
    <property type="match status" value="1"/>
</dbReference>
<keyword evidence="8" id="KW-1185">Reference proteome</keyword>
<dbReference type="EMBL" id="AMRL01000025">
    <property type="protein sequence ID" value="EKE70520.1"/>
    <property type="molecule type" value="Genomic_DNA"/>
</dbReference>
<feature type="non-terminal residue" evidence="7">
    <location>
        <position position="1"/>
    </location>
</feature>
<dbReference type="InterPro" id="IPR000673">
    <property type="entry name" value="Sig_transdc_resp-reg_Me-estase"/>
</dbReference>
<dbReference type="GO" id="GO:0005737">
    <property type="term" value="C:cytoplasm"/>
    <property type="evidence" value="ECO:0007669"/>
    <property type="project" value="InterPro"/>
</dbReference>
<dbReference type="GO" id="GO:0008168">
    <property type="term" value="F:methyltransferase activity"/>
    <property type="evidence" value="ECO:0007669"/>
    <property type="project" value="UniProtKB-KW"/>
</dbReference>
<dbReference type="AlphaFoldDB" id="K2JZ14"/>
<dbReference type="Pfam" id="PF01339">
    <property type="entry name" value="CheB_methylest"/>
    <property type="match status" value="1"/>
</dbReference>
<evidence type="ECO:0000256" key="5">
    <source>
        <dbReference type="PROSITE-ProRule" id="PRU00050"/>
    </source>
</evidence>
<dbReference type="Gene3D" id="3.40.50.180">
    <property type="entry name" value="Methylesterase CheB, C-terminal domain"/>
    <property type="match status" value="1"/>
</dbReference>
<gene>
    <name evidence="7" type="ORF">P24_15349</name>
</gene>
<evidence type="ECO:0000256" key="4">
    <source>
        <dbReference type="ARBA" id="ARBA00048267"/>
    </source>
</evidence>
<feature type="domain" description="CheB-type methylesterase" evidence="6">
    <location>
        <begin position="28"/>
        <end position="214"/>
    </location>
</feature>
<dbReference type="PANTHER" id="PTHR42872">
    <property type="entry name" value="PROTEIN-GLUTAMATE METHYLESTERASE/PROTEIN-GLUTAMINE GLUTAMINASE"/>
    <property type="match status" value="1"/>
</dbReference>
<dbReference type="PANTHER" id="PTHR42872:SF3">
    <property type="entry name" value="PROTEIN-GLUTAMATE METHYLESTERASE_PROTEIN-GLUTAMINE GLUTAMINASE 1"/>
    <property type="match status" value="1"/>
</dbReference>
<dbReference type="GO" id="GO:0006935">
    <property type="term" value="P:chemotaxis"/>
    <property type="evidence" value="ECO:0007669"/>
    <property type="project" value="UniProtKB-UniRule"/>
</dbReference>
<sequence>PAAAAPVAKPAARIALRTETNRQQPEAIAIGSSTGGPQALMKVLGNLRRDLPQPIFITQHMPATFTPILAEHLSRASGWDCREGKDGEVVTPNRIYLAPGNYHMVIEVEGGRKIIRLNQNPPENFCRPSVDPMLRSLAKAYGSRLLVLMLTGMGKDGQAGSEVAVQAGGTVAAQDEETSVVWGMPGAVATAGLCSAVLPLDRMSAYLYERALRSAA</sequence>